<accession>A0A9P5ZD75</accession>
<evidence type="ECO:0000313" key="4">
    <source>
        <dbReference type="Proteomes" id="UP000807469"/>
    </source>
</evidence>
<keyword evidence="2" id="KW-1133">Transmembrane helix</keyword>
<dbReference type="AlphaFoldDB" id="A0A9P5ZD75"/>
<evidence type="ECO:0000256" key="2">
    <source>
        <dbReference type="SAM" id="Phobius"/>
    </source>
</evidence>
<feature type="region of interest" description="Disordered" evidence="1">
    <location>
        <begin position="271"/>
        <end position="298"/>
    </location>
</feature>
<reference evidence="3" key="1">
    <citation type="submission" date="2020-11" db="EMBL/GenBank/DDBJ databases">
        <authorList>
            <consortium name="DOE Joint Genome Institute"/>
            <person name="Ahrendt S."/>
            <person name="Riley R."/>
            <person name="Andreopoulos W."/>
            <person name="Labutti K."/>
            <person name="Pangilinan J."/>
            <person name="Ruiz-Duenas F.J."/>
            <person name="Barrasa J.M."/>
            <person name="Sanchez-Garcia M."/>
            <person name="Camarero S."/>
            <person name="Miyauchi S."/>
            <person name="Serrano A."/>
            <person name="Linde D."/>
            <person name="Babiker R."/>
            <person name="Drula E."/>
            <person name="Ayuso-Fernandez I."/>
            <person name="Pacheco R."/>
            <person name="Padilla G."/>
            <person name="Ferreira P."/>
            <person name="Barriuso J."/>
            <person name="Kellner H."/>
            <person name="Castanera R."/>
            <person name="Alfaro M."/>
            <person name="Ramirez L."/>
            <person name="Pisabarro A.G."/>
            <person name="Kuo A."/>
            <person name="Tritt A."/>
            <person name="Lipzen A."/>
            <person name="He G."/>
            <person name="Yan M."/>
            <person name="Ng V."/>
            <person name="Cullen D."/>
            <person name="Martin F."/>
            <person name="Rosso M.-N."/>
            <person name="Henrissat B."/>
            <person name="Hibbett D."/>
            <person name="Martinez A.T."/>
            <person name="Grigoriev I.V."/>
        </authorList>
    </citation>
    <scope>NUCLEOTIDE SEQUENCE</scope>
    <source>
        <strain evidence="3">CIRM-BRFM 674</strain>
    </source>
</reference>
<feature type="transmembrane region" description="Helical" evidence="2">
    <location>
        <begin position="199"/>
        <end position="221"/>
    </location>
</feature>
<comment type="caution">
    <text evidence="3">The sequence shown here is derived from an EMBL/GenBank/DDBJ whole genome shotgun (WGS) entry which is preliminary data.</text>
</comment>
<dbReference type="Proteomes" id="UP000807469">
    <property type="component" value="Unassembled WGS sequence"/>
</dbReference>
<gene>
    <name evidence="3" type="ORF">BDN70DRAFT_798044</name>
</gene>
<name>A0A9P5ZD75_9AGAR</name>
<proteinExistence type="predicted"/>
<dbReference type="OrthoDB" id="2927416at2759"/>
<evidence type="ECO:0000313" key="3">
    <source>
        <dbReference type="EMBL" id="KAF9484319.1"/>
    </source>
</evidence>
<protein>
    <submittedName>
        <fullName evidence="3">Uncharacterized protein</fullName>
    </submittedName>
</protein>
<feature type="transmembrane region" description="Helical" evidence="2">
    <location>
        <begin position="85"/>
        <end position="105"/>
    </location>
</feature>
<dbReference type="EMBL" id="MU155145">
    <property type="protein sequence ID" value="KAF9484319.1"/>
    <property type="molecule type" value="Genomic_DNA"/>
</dbReference>
<keyword evidence="4" id="KW-1185">Reference proteome</keyword>
<keyword evidence="2" id="KW-0812">Transmembrane</keyword>
<keyword evidence="2" id="KW-0472">Membrane</keyword>
<feature type="transmembrane region" description="Helical" evidence="2">
    <location>
        <begin position="117"/>
        <end position="135"/>
    </location>
</feature>
<evidence type="ECO:0000256" key="1">
    <source>
        <dbReference type="SAM" id="MobiDB-lite"/>
    </source>
</evidence>
<feature type="region of interest" description="Disordered" evidence="1">
    <location>
        <begin position="312"/>
        <end position="350"/>
    </location>
</feature>
<sequence length="370" mass="40380">MIRPPPLQLKRDILTCSSPSATDPVRTPSKPKSKSFVSQLYKASWKNPVIAVAGLNALRFAFACHNAFADAIVDDAEVAENLTKVSIALAVMYSTAFLIEIYGIIGVSMQRLGLVRAYLYLTFLASVLVTAAGVLKGVAYFTFAEEILYECISLAMEGRTAEKSLFRSRPWPSSIYGMRHGAARKQCVYAWVHQSWSQVAAVFIFSFIPSVIYYIMVYAYYRQTITPNHSANLKINNPGAHSSREVGYTRVGGGGDDSSVGLLTSARNASQSVARQRGAAAGPSRRQQTAQRSIRGVSTAATTASTFVTTSKRTFVPRSLQRPHRPPPLLQSPSPVGLAQTPPPPSYRPSRVYAAFAAPVPTDLEYDKFI</sequence>
<organism evidence="3 4">
    <name type="scientific">Pholiota conissans</name>
    <dbReference type="NCBI Taxonomy" id="109636"/>
    <lineage>
        <taxon>Eukaryota</taxon>
        <taxon>Fungi</taxon>
        <taxon>Dikarya</taxon>
        <taxon>Basidiomycota</taxon>
        <taxon>Agaricomycotina</taxon>
        <taxon>Agaricomycetes</taxon>
        <taxon>Agaricomycetidae</taxon>
        <taxon>Agaricales</taxon>
        <taxon>Agaricineae</taxon>
        <taxon>Strophariaceae</taxon>
        <taxon>Pholiota</taxon>
    </lineage>
</organism>